<accession>A0AAP0EBC8</accession>
<proteinExistence type="predicted"/>
<protein>
    <submittedName>
        <fullName evidence="1">Uncharacterized protein</fullName>
    </submittedName>
</protein>
<gene>
    <name evidence="1" type="ORF">Syun_030086</name>
</gene>
<keyword evidence="2" id="KW-1185">Reference proteome</keyword>
<dbReference type="EMBL" id="JBBNAF010000013">
    <property type="protein sequence ID" value="KAK9087692.1"/>
    <property type="molecule type" value="Genomic_DNA"/>
</dbReference>
<evidence type="ECO:0000313" key="1">
    <source>
        <dbReference type="EMBL" id="KAK9087692.1"/>
    </source>
</evidence>
<comment type="caution">
    <text evidence="1">The sequence shown here is derived from an EMBL/GenBank/DDBJ whole genome shotgun (WGS) entry which is preliminary data.</text>
</comment>
<evidence type="ECO:0000313" key="2">
    <source>
        <dbReference type="Proteomes" id="UP001420932"/>
    </source>
</evidence>
<dbReference type="PANTHER" id="PTHR48218:SF3">
    <property type="entry name" value="OS07G0170800 PROTEIN"/>
    <property type="match status" value="1"/>
</dbReference>
<dbReference type="Proteomes" id="UP001420932">
    <property type="component" value="Unassembled WGS sequence"/>
</dbReference>
<sequence length="127" mass="14682">MVCGREKEKKMKPPPRRKDITREYSLSAIKLRAVEQLWFGKVHVPRVSRVRGGAPQYWQNIDPSWIGTGPPMHRYFHLDGRQTADPDDKAWGGHECNYSIETTFVDGGRIRQNYIHAVFSKSLMAIK</sequence>
<dbReference type="PANTHER" id="PTHR48218">
    <property type="entry name" value="F-BOX DOMAIN CONTAINING PROTEIN"/>
    <property type="match status" value="1"/>
</dbReference>
<name>A0AAP0EBC8_9MAGN</name>
<organism evidence="1 2">
    <name type="scientific">Stephania yunnanensis</name>
    <dbReference type="NCBI Taxonomy" id="152371"/>
    <lineage>
        <taxon>Eukaryota</taxon>
        <taxon>Viridiplantae</taxon>
        <taxon>Streptophyta</taxon>
        <taxon>Embryophyta</taxon>
        <taxon>Tracheophyta</taxon>
        <taxon>Spermatophyta</taxon>
        <taxon>Magnoliopsida</taxon>
        <taxon>Ranunculales</taxon>
        <taxon>Menispermaceae</taxon>
        <taxon>Menispermoideae</taxon>
        <taxon>Cissampelideae</taxon>
        <taxon>Stephania</taxon>
    </lineage>
</organism>
<dbReference type="AlphaFoldDB" id="A0AAP0EBC8"/>
<reference evidence="1 2" key="1">
    <citation type="submission" date="2024-01" db="EMBL/GenBank/DDBJ databases">
        <title>Genome assemblies of Stephania.</title>
        <authorList>
            <person name="Yang L."/>
        </authorList>
    </citation>
    <scope>NUCLEOTIDE SEQUENCE [LARGE SCALE GENOMIC DNA]</scope>
    <source>
        <strain evidence="1">YNDBR</strain>
        <tissue evidence="1">Leaf</tissue>
    </source>
</reference>